<feature type="domain" description="7,8-dihydro-6-hydroxymethylpterin-pyrophosphokinase" evidence="13">
    <location>
        <begin position="8"/>
        <end position="138"/>
    </location>
</feature>
<evidence type="ECO:0000313" key="14">
    <source>
        <dbReference type="EMBL" id="SEG07370.1"/>
    </source>
</evidence>
<evidence type="ECO:0000259" key="13">
    <source>
        <dbReference type="Pfam" id="PF01288"/>
    </source>
</evidence>
<proteinExistence type="inferred from homology"/>
<keyword evidence="15" id="KW-1185">Reference proteome</keyword>
<dbReference type="PANTHER" id="PTHR43071">
    <property type="entry name" value="2-AMINO-4-HYDROXY-6-HYDROXYMETHYLDIHYDROPTERIDINE PYROPHOSPHOKINASE"/>
    <property type="match status" value="1"/>
</dbReference>
<dbReference type="AlphaFoldDB" id="A0A1H5X7J8"/>
<dbReference type="GO" id="GO:0003848">
    <property type="term" value="F:2-amino-4-hydroxy-6-hydroxymethyldihydropteridine diphosphokinase activity"/>
    <property type="evidence" value="ECO:0007669"/>
    <property type="project" value="UniProtKB-EC"/>
</dbReference>
<keyword evidence="5" id="KW-0808">Transferase</keyword>
<evidence type="ECO:0000256" key="9">
    <source>
        <dbReference type="ARBA" id="ARBA00022909"/>
    </source>
</evidence>
<sequence>MSQHKVVLLLGSNLGKRKNNIENALNLIERTIGKIEKKTDILESMPIEYDSCNIFCNIAIIIGTPFSPLQLLLNIKKIEHKMGRIADSSETGVYTDRVIDIDIVGYDNLYFKSKKLEIPHGKHISEREFSAKLLSELKKKH</sequence>
<keyword evidence="6" id="KW-0547">Nucleotide-binding</keyword>
<dbReference type="InterPro" id="IPR035907">
    <property type="entry name" value="Hppk_sf"/>
</dbReference>
<evidence type="ECO:0000256" key="7">
    <source>
        <dbReference type="ARBA" id="ARBA00022777"/>
    </source>
</evidence>
<dbReference type="GO" id="GO:0005524">
    <property type="term" value="F:ATP binding"/>
    <property type="evidence" value="ECO:0007669"/>
    <property type="project" value="UniProtKB-KW"/>
</dbReference>
<dbReference type="GO" id="GO:0016301">
    <property type="term" value="F:kinase activity"/>
    <property type="evidence" value="ECO:0007669"/>
    <property type="project" value="UniProtKB-KW"/>
</dbReference>
<dbReference type="GO" id="GO:0046656">
    <property type="term" value="P:folic acid biosynthetic process"/>
    <property type="evidence" value="ECO:0007669"/>
    <property type="project" value="UniProtKB-KW"/>
</dbReference>
<dbReference type="Pfam" id="PF01288">
    <property type="entry name" value="HPPK"/>
    <property type="match status" value="1"/>
</dbReference>
<dbReference type="Gene3D" id="3.30.70.560">
    <property type="entry name" value="7,8-Dihydro-6-hydroxymethylpterin-pyrophosphokinase HPPK"/>
    <property type="match status" value="1"/>
</dbReference>
<dbReference type="UniPathway" id="UPA00077">
    <property type="reaction ID" value="UER00155"/>
</dbReference>
<keyword evidence="9" id="KW-0289">Folate biosynthesis</keyword>
<evidence type="ECO:0000256" key="5">
    <source>
        <dbReference type="ARBA" id="ARBA00022679"/>
    </source>
</evidence>
<evidence type="ECO:0000256" key="4">
    <source>
        <dbReference type="ARBA" id="ARBA00016218"/>
    </source>
</evidence>
<gene>
    <name evidence="14" type="ORF">SAMN05421847_1457</name>
</gene>
<evidence type="ECO:0000256" key="6">
    <source>
        <dbReference type="ARBA" id="ARBA00022741"/>
    </source>
</evidence>
<protein>
    <recommendedName>
        <fullName evidence="4">2-amino-4-hydroxy-6-hydroxymethyldihydropteridine pyrophosphokinase</fullName>
        <ecNumber evidence="3">2.7.6.3</ecNumber>
    </recommendedName>
    <alternativeName>
        <fullName evidence="11">6-hydroxymethyl-7,8-dihydropterin pyrophosphokinase</fullName>
    </alternativeName>
    <alternativeName>
        <fullName evidence="12">7,8-dihydro-6-hydroxymethylpterin-pyrophosphokinase</fullName>
    </alternativeName>
</protein>
<keyword evidence="7 14" id="KW-0418">Kinase</keyword>
<dbReference type="EMBL" id="FNUS01000002">
    <property type="protein sequence ID" value="SEG07370.1"/>
    <property type="molecule type" value="Genomic_DNA"/>
</dbReference>
<dbReference type="NCBIfam" id="TIGR01498">
    <property type="entry name" value="folK"/>
    <property type="match status" value="1"/>
</dbReference>
<name>A0A1H5X7J8_9FLAO</name>
<evidence type="ECO:0000256" key="3">
    <source>
        <dbReference type="ARBA" id="ARBA00013253"/>
    </source>
</evidence>
<evidence type="ECO:0000313" key="15">
    <source>
        <dbReference type="Proteomes" id="UP000236738"/>
    </source>
</evidence>
<dbReference type="RefSeq" id="WP_103913416.1">
    <property type="nucleotide sequence ID" value="NZ_FNUS01000002.1"/>
</dbReference>
<dbReference type="InterPro" id="IPR000550">
    <property type="entry name" value="Hppk"/>
</dbReference>
<dbReference type="SUPFAM" id="SSF55083">
    <property type="entry name" value="6-hydroxymethyl-7,8-dihydropterin pyrophosphokinase, HPPK"/>
    <property type="match status" value="1"/>
</dbReference>
<evidence type="ECO:0000256" key="2">
    <source>
        <dbReference type="ARBA" id="ARBA00005810"/>
    </source>
</evidence>
<dbReference type="PANTHER" id="PTHR43071:SF1">
    <property type="entry name" value="2-AMINO-4-HYDROXY-6-HYDROXYMETHYLDIHYDROPTERIDINE PYROPHOSPHOKINASE"/>
    <property type="match status" value="1"/>
</dbReference>
<comment type="function">
    <text evidence="10">Catalyzes the transfer of pyrophosphate from adenosine triphosphate (ATP) to 6-hydroxymethyl-7,8-dihydropterin, an enzymatic step in folate biosynthesis pathway.</text>
</comment>
<evidence type="ECO:0000256" key="11">
    <source>
        <dbReference type="ARBA" id="ARBA00029766"/>
    </source>
</evidence>
<keyword evidence="8" id="KW-0067">ATP-binding</keyword>
<dbReference type="Proteomes" id="UP000236738">
    <property type="component" value="Unassembled WGS sequence"/>
</dbReference>
<dbReference type="GO" id="GO:0046654">
    <property type="term" value="P:tetrahydrofolate biosynthetic process"/>
    <property type="evidence" value="ECO:0007669"/>
    <property type="project" value="UniProtKB-UniPathway"/>
</dbReference>
<evidence type="ECO:0000256" key="10">
    <source>
        <dbReference type="ARBA" id="ARBA00029409"/>
    </source>
</evidence>
<comment type="similarity">
    <text evidence="2">Belongs to the HPPK family.</text>
</comment>
<organism evidence="14 15">
    <name type="scientific">Halpernia humi</name>
    <dbReference type="NCBI Taxonomy" id="493375"/>
    <lineage>
        <taxon>Bacteria</taxon>
        <taxon>Pseudomonadati</taxon>
        <taxon>Bacteroidota</taxon>
        <taxon>Flavobacteriia</taxon>
        <taxon>Flavobacteriales</taxon>
        <taxon>Weeksellaceae</taxon>
        <taxon>Chryseobacterium group</taxon>
        <taxon>Halpernia</taxon>
    </lineage>
</organism>
<comment type="pathway">
    <text evidence="1">Cofactor biosynthesis; tetrahydrofolate biosynthesis; 2-amino-4-hydroxy-6-hydroxymethyl-7,8-dihydropteridine diphosphate from 7,8-dihydroneopterin triphosphate: step 4/4.</text>
</comment>
<dbReference type="OrthoDB" id="9808041at2"/>
<evidence type="ECO:0000256" key="12">
    <source>
        <dbReference type="ARBA" id="ARBA00033413"/>
    </source>
</evidence>
<evidence type="ECO:0000256" key="1">
    <source>
        <dbReference type="ARBA" id="ARBA00005051"/>
    </source>
</evidence>
<dbReference type="EC" id="2.7.6.3" evidence="3"/>
<reference evidence="15" key="1">
    <citation type="submission" date="2016-10" db="EMBL/GenBank/DDBJ databases">
        <authorList>
            <person name="Varghese N."/>
            <person name="Submissions S."/>
        </authorList>
    </citation>
    <scope>NUCLEOTIDE SEQUENCE [LARGE SCALE GENOMIC DNA]</scope>
    <source>
        <strain evidence="15">DSM 21580</strain>
    </source>
</reference>
<accession>A0A1H5X7J8</accession>
<evidence type="ECO:0000256" key="8">
    <source>
        <dbReference type="ARBA" id="ARBA00022840"/>
    </source>
</evidence>
<dbReference type="CDD" id="cd00483">
    <property type="entry name" value="HPPK"/>
    <property type="match status" value="1"/>
</dbReference>